<dbReference type="EMBL" id="SIJB01000007">
    <property type="protein sequence ID" value="NBI27826.1"/>
    <property type="molecule type" value="Genomic_DNA"/>
</dbReference>
<reference evidence="2 3" key="1">
    <citation type="submission" date="2019-01" db="EMBL/GenBank/DDBJ databases">
        <title>Chengkuizengella sp. nov., isolated from deep-sea sediment of East Pacific Ocean.</title>
        <authorList>
            <person name="Yang J."/>
            <person name="Lai Q."/>
            <person name="Shao Z."/>
        </authorList>
    </citation>
    <scope>NUCLEOTIDE SEQUENCE [LARGE SCALE GENOMIC DNA]</scope>
    <source>
        <strain evidence="2 3">YPA3-1-1</strain>
    </source>
</reference>
<evidence type="ECO:0000313" key="3">
    <source>
        <dbReference type="Proteomes" id="UP000448943"/>
    </source>
</evidence>
<accession>A0A6N9PY43</accession>
<protein>
    <submittedName>
        <fullName evidence="2">Small acid-soluble spore protein Tlp</fullName>
    </submittedName>
</protein>
<feature type="region of interest" description="Disordered" evidence="1">
    <location>
        <begin position="37"/>
        <end position="59"/>
    </location>
</feature>
<name>A0A6N9PY43_9BACL</name>
<evidence type="ECO:0000313" key="2">
    <source>
        <dbReference type="EMBL" id="NBI27826.1"/>
    </source>
</evidence>
<keyword evidence="3" id="KW-1185">Reference proteome</keyword>
<comment type="caution">
    <text evidence="2">The sequence shown here is derived from an EMBL/GenBank/DDBJ whole genome shotgun (WGS) entry which is preliminary data.</text>
</comment>
<dbReference type="InterPro" id="IPR017524">
    <property type="entry name" value="SASP_thioredoxin-like"/>
</dbReference>
<organism evidence="2 3">
    <name type="scientific">Chengkuizengella marina</name>
    <dbReference type="NCBI Taxonomy" id="2507566"/>
    <lineage>
        <taxon>Bacteria</taxon>
        <taxon>Bacillati</taxon>
        <taxon>Bacillota</taxon>
        <taxon>Bacilli</taxon>
        <taxon>Bacillales</taxon>
        <taxon>Paenibacillaceae</taxon>
        <taxon>Chengkuizengella</taxon>
    </lineage>
</organism>
<sequence length="78" mass="9145">MKAKPDNRDDNVEKLQEAVQNTIGNLRESEDYLEEFGDEIGNHEQQDIESKNERRKQSIQGLREEIKDEAQAEQQRDS</sequence>
<dbReference type="NCBIfam" id="TIGR03090">
    <property type="entry name" value="SASP_tlp"/>
    <property type="match status" value="1"/>
</dbReference>
<dbReference type="OrthoDB" id="1799076at2"/>
<dbReference type="RefSeq" id="WP_160644169.1">
    <property type="nucleotide sequence ID" value="NZ_SIJB01000007.1"/>
</dbReference>
<dbReference type="HAMAP" id="MF_01506">
    <property type="entry name" value="Tlp"/>
    <property type="match status" value="1"/>
</dbReference>
<gene>
    <name evidence="2" type="ORF">ERL59_02480</name>
</gene>
<dbReference type="Proteomes" id="UP000448943">
    <property type="component" value="Unassembled WGS sequence"/>
</dbReference>
<evidence type="ECO:0000256" key="1">
    <source>
        <dbReference type="SAM" id="MobiDB-lite"/>
    </source>
</evidence>
<proteinExistence type="inferred from homology"/>
<dbReference type="AlphaFoldDB" id="A0A6N9PY43"/>
<feature type="compositionally biased region" description="Basic and acidic residues" evidence="1">
    <location>
        <begin position="40"/>
        <end position="59"/>
    </location>
</feature>
<dbReference type="Pfam" id="PF19824">
    <property type="entry name" value="Tlp"/>
    <property type="match status" value="1"/>
</dbReference>